<evidence type="ECO:0000313" key="2">
    <source>
        <dbReference type="EMBL" id="MBC2846388.1"/>
    </source>
</evidence>
<dbReference type="AlphaFoldDB" id="A0A842J086"/>
<keyword evidence="1" id="KW-0812">Transmembrane</keyword>
<dbReference type="InterPro" id="IPR045749">
    <property type="entry name" value="DUF6090"/>
</dbReference>
<gene>
    <name evidence="2" type="ORF">H7F21_14880</name>
</gene>
<protein>
    <submittedName>
        <fullName evidence="2">Uncharacterized protein</fullName>
    </submittedName>
</protein>
<evidence type="ECO:0000313" key="3">
    <source>
        <dbReference type="Proteomes" id="UP000533900"/>
    </source>
</evidence>
<organism evidence="2 3">
    <name type="scientific">Winogradskyella flava</name>
    <dbReference type="NCBI Taxonomy" id="1884876"/>
    <lineage>
        <taxon>Bacteria</taxon>
        <taxon>Pseudomonadati</taxon>
        <taxon>Bacteroidota</taxon>
        <taxon>Flavobacteriia</taxon>
        <taxon>Flavobacteriales</taxon>
        <taxon>Flavobacteriaceae</taxon>
        <taxon>Winogradskyella</taxon>
    </lineage>
</organism>
<dbReference type="RefSeq" id="WP_185790225.1">
    <property type="nucleotide sequence ID" value="NZ_JACLCP010000005.1"/>
</dbReference>
<dbReference type="Proteomes" id="UP000533900">
    <property type="component" value="Unassembled WGS sequence"/>
</dbReference>
<keyword evidence="1" id="KW-0472">Membrane</keyword>
<keyword evidence="3" id="KW-1185">Reference proteome</keyword>
<keyword evidence="1" id="KW-1133">Transmembrane helix</keyword>
<proteinExistence type="predicted"/>
<dbReference type="Pfam" id="PF19578">
    <property type="entry name" value="DUF6090"/>
    <property type="match status" value="1"/>
</dbReference>
<feature type="transmembrane region" description="Helical" evidence="1">
    <location>
        <begin position="21"/>
        <end position="42"/>
    </location>
</feature>
<name>A0A842J086_9FLAO</name>
<comment type="caution">
    <text evidence="2">The sequence shown here is derived from an EMBL/GenBank/DDBJ whole genome shotgun (WGS) entry which is preliminary data.</text>
</comment>
<reference evidence="2" key="1">
    <citation type="submission" date="2020-08" db="EMBL/GenBank/DDBJ databases">
        <title>Winogradskyella ouciana sp. nov., isolated from the hadal seawater of the Mariana Trench.</title>
        <authorList>
            <person name="He X."/>
        </authorList>
    </citation>
    <scope>NUCLEOTIDE SEQUENCE [LARGE SCALE GENOMIC DNA]</scope>
    <source>
        <strain evidence="2">KCTC 52348</strain>
    </source>
</reference>
<dbReference type="EMBL" id="JACLCP010000005">
    <property type="protein sequence ID" value="MBC2846388.1"/>
    <property type="molecule type" value="Genomic_DNA"/>
</dbReference>
<accession>A0A842J086</accession>
<sequence length="245" mass="28843">MIKFFRHIRKSLISEDKMGKYFKYAIGEILLVVIGILIALQINNWNENRKSRLTEVTKLNKLLEDLKLDSIAFDSNLRVLSEINNLHQQLYNIGYKNTNEPLTEDPNNIRRYITLEAPSLKTSSLLVSQLNNETIRKELMDYNEDLNLGVIEMNEFVGIVKDKIRPYLGQKEAYNLSSQFETQDLEKVNMITKEDLIKISKQVDFQQILFEVNLKLKSNLYHIKNESLRRNSRLRNLMINELKTY</sequence>
<evidence type="ECO:0000256" key="1">
    <source>
        <dbReference type="SAM" id="Phobius"/>
    </source>
</evidence>